<organism evidence="1 2">
    <name type="scientific">Smallanthus sonchifolius</name>
    <dbReference type="NCBI Taxonomy" id="185202"/>
    <lineage>
        <taxon>Eukaryota</taxon>
        <taxon>Viridiplantae</taxon>
        <taxon>Streptophyta</taxon>
        <taxon>Embryophyta</taxon>
        <taxon>Tracheophyta</taxon>
        <taxon>Spermatophyta</taxon>
        <taxon>Magnoliopsida</taxon>
        <taxon>eudicotyledons</taxon>
        <taxon>Gunneridae</taxon>
        <taxon>Pentapetalae</taxon>
        <taxon>asterids</taxon>
        <taxon>campanulids</taxon>
        <taxon>Asterales</taxon>
        <taxon>Asteraceae</taxon>
        <taxon>Asteroideae</taxon>
        <taxon>Heliantheae alliance</taxon>
        <taxon>Millerieae</taxon>
        <taxon>Smallanthus</taxon>
    </lineage>
</organism>
<name>A0ACB9K6I4_9ASTR</name>
<accession>A0ACB9K6I4</accession>
<reference evidence="2" key="1">
    <citation type="journal article" date="2022" name="Mol. Ecol. Resour.">
        <title>The genomes of chicory, endive, great burdock and yacon provide insights into Asteraceae palaeo-polyploidization history and plant inulin production.</title>
        <authorList>
            <person name="Fan W."/>
            <person name="Wang S."/>
            <person name="Wang H."/>
            <person name="Wang A."/>
            <person name="Jiang F."/>
            <person name="Liu H."/>
            <person name="Zhao H."/>
            <person name="Xu D."/>
            <person name="Zhang Y."/>
        </authorList>
    </citation>
    <scope>NUCLEOTIDE SEQUENCE [LARGE SCALE GENOMIC DNA]</scope>
    <source>
        <strain evidence="2">cv. Yunnan</strain>
    </source>
</reference>
<proteinExistence type="predicted"/>
<protein>
    <submittedName>
        <fullName evidence="1">Uncharacterized protein</fullName>
    </submittedName>
</protein>
<evidence type="ECO:0000313" key="1">
    <source>
        <dbReference type="EMBL" id="KAI3827816.1"/>
    </source>
</evidence>
<gene>
    <name evidence="1" type="ORF">L1987_01902</name>
</gene>
<sequence length="81" mass="9262">MQISTQKKKTGVIAPKRFVQRVKKENELFRGYMHQDAHEFLNFLLNDLVDILEKEAAKGPAESVSPPQKIVNGHMVIRSMV</sequence>
<evidence type="ECO:0000313" key="2">
    <source>
        <dbReference type="Proteomes" id="UP001056120"/>
    </source>
</evidence>
<comment type="caution">
    <text evidence="1">The sequence shown here is derived from an EMBL/GenBank/DDBJ whole genome shotgun (WGS) entry which is preliminary data.</text>
</comment>
<dbReference type="Proteomes" id="UP001056120">
    <property type="component" value="Linkage Group LG01"/>
</dbReference>
<keyword evidence="2" id="KW-1185">Reference proteome</keyword>
<dbReference type="EMBL" id="CM042018">
    <property type="protein sequence ID" value="KAI3827816.1"/>
    <property type="molecule type" value="Genomic_DNA"/>
</dbReference>
<reference evidence="1 2" key="2">
    <citation type="journal article" date="2022" name="Mol. Ecol. Resour.">
        <title>The genomes of chicory, endive, great burdock and yacon provide insights into Asteraceae paleo-polyploidization history and plant inulin production.</title>
        <authorList>
            <person name="Fan W."/>
            <person name="Wang S."/>
            <person name="Wang H."/>
            <person name="Wang A."/>
            <person name="Jiang F."/>
            <person name="Liu H."/>
            <person name="Zhao H."/>
            <person name="Xu D."/>
            <person name="Zhang Y."/>
        </authorList>
    </citation>
    <scope>NUCLEOTIDE SEQUENCE [LARGE SCALE GENOMIC DNA]</scope>
    <source>
        <strain evidence="2">cv. Yunnan</strain>
        <tissue evidence="1">Leaves</tissue>
    </source>
</reference>